<proteinExistence type="predicted"/>
<evidence type="ECO:0000313" key="2">
    <source>
        <dbReference type="EMBL" id="AKK71288.1"/>
    </source>
</evidence>
<dbReference type="STRING" id="1324352.OK18_00325"/>
<dbReference type="KEGG" id="cgn:OK18_00325"/>
<dbReference type="AlphaFoldDB" id="A0A0G3LZY6"/>
<sequence length="337" mass="37010">MKTIYKIFLFISLIGIVQILYSHICGEDGIICVEGMPGCENCDFGGPGNTYDFPKNDQGQFVFPEIDVYGVTSSPIYLPDYWPTLIAPIGGAPVEPTPNQLILQQAKFSDCDGVKRANELAKIQAIRDAIALIKNKNVEWGVPLQLDDPNDGRTPKPGTPYTNNKTNSISFKPTWNSVDGYLIGFIHNHPSGGAPSPSDLFNPAMNIMKMVDNGSIPPSQIQNYLQNFVSIIVSGEYVYTVTIKNALLFSIMAGDFNKAQSAATIQYKNLLTDYFVNNNIGDPPSIADNQKGGEKVLLTLYGKMFNLSKQKISDLDKNQSVQRDSQGNIILKDPCTP</sequence>
<protein>
    <submittedName>
        <fullName evidence="2">Uncharacterized protein</fullName>
    </submittedName>
</protein>
<feature type="region of interest" description="Disordered" evidence="1">
    <location>
        <begin position="144"/>
        <end position="165"/>
    </location>
</feature>
<dbReference type="OrthoDB" id="711313at2"/>
<gene>
    <name evidence="2" type="ORF">OK18_00325</name>
</gene>
<name>A0A0G3LZY6_CHRGL</name>
<dbReference type="RefSeq" id="WP_053326676.1">
    <property type="nucleotide sequence ID" value="NZ_CP009928.1"/>
</dbReference>
<evidence type="ECO:0000313" key="3">
    <source>
        <dbReference type="Proteomes" id="UP000035213"/>
    </source>
</evidence>
<dbReference type="PATRIC" id="fig|1324352.5.peg.70"/>
<dbReference type="Proteomes" id="UP000035213">
    <property type="component" value="Chromosome"/>
</dbReference>
<evidence type="ECO:0000256" key="1">
    <source>
        <dbReference type="SAM" id="MobiDB-lite"/>
    </source>
</evidence>
<organism evidence="2 3">
    <name type="scientific">Chryseobacterium gallinarum</name>
    <dbReference type="NCBI Taxonomy" id="1324352"/>
    <lineage>
        <taxon>Bacteria</taxon>
        <taxon>Pseudomonadati</taxon>
        <taxon>Bacteroidota</taxon>
        <taxon>Flavobacteriia</taxon>
        <taxon>Flavobacteriales</taxon>
        <taxon>Weeksellaceae</taxon>
        <taxon>Chryseobacterium group</taxon>
        <taxon>Chryseobacterium</taxon>
    </lineage>
</organism>
<reference evidence="2 3" key="1">
    <citation type="submission" date="2014-11" db="EMBL/GenBank/DDBJ databases">
        <authorList>
            <person name="Park G.-S."/>
            <person name="Hong S.-J."/>
            <person name="Jung B.K."/>
            <person name="Khan A.R."/>
            <person name="Kwak Y."/>
            <person name="Shin J.-H."/>
        </authorList>
    </citation>
    <scope>NUCLEOTIDE SEQUENCE [LARGE SCALE GENOMIC DNA]</scope>
    <source>
        <strain evidence="2 3">DSM 27622</strain>
    </source>
</reference>
<accession>A0A0G3LZY6</accession>
<dbReference type="EMBL" id="CP009928">
    <property type="protein sequence ID" value="AKK71288.1"/>
    <property type="molecule type" value="Genomic_DNA"/>
</dbReference>